<evidence type="ECO:0000313" key="1">
    <source>
        <dbReference type="EMBL" id="OAL10614.1"/>
    </source>
</evidence>
<dbReference type="AlphaFoldDB" id="A0A1A9QEQ3"/>
<protein>
    <submittedName>
        <fullName evidence="1">Uncharacterized protein</fullName>
    </submittedName>
</protein>
<dbReference type="EMBL" id="LWUJ01000010">
    <property type="protein sequence ID" value="OAL10614.1"/>
    <property type="molecule type" value="Genomic_DNA"/>
</dbReference>
<reference evidence="2" key="1">
    <citation type="submission" date="2016-04" db="EMBL/GenBank/DDBJ databases">
        <authorList>
            <person name="Quiroz-Castaneda R.E."/>
            <person name="Martinez-Ocampo F."/>
        </authorList>
    </citation>
    <scope>NUCLEOTIDE SEQUENCE [LARGE SCALE GENOMIC DNA]</scope>
    <source>
        <strain evidence="2">INIFAP01</strain>
    </source>
</reference>
<comment type="caution">
    <text evidence="1">The sequence shown here is derived from an EMBL/GenBank/DDBJ whole genome shotgun (WGS) entry which is preliminary data.</text>
</comment>
<organism evidence="1 2">
    <name type="scientific">Candidatus Mycoplasma haematobovis</name>
    <dbReference type="NCBI Taxonomy" id="432608"/>
    <lineage>
        <taxon>Bacteria</taxon>
        <taxon>Bacillati</taxon>
        <taxon>Mycoplasmatota</taxon>
        <taxon>Mollicutes</taxon>
        <taxon>Mycoplasmataceae</taxon>
        <taxon>Mycoplasma</taxon>
    </lineage>
</organism>
<evidence type="ECO:0000313" key="2">
    <source>
        <dbReference type="Proteomes" id="UP000077623"/>
    </source>
</evidence>
<proteinExistence type="predicted"/>
<dbReference type="RefSeq" id="WP_187149849.1">
    <property type="nucleotide sequence ID" value="NZ_LWUJ01000010.1"/>
</dbReference>
<accession>A0A1A9QEQ3</accession>
<dbReference type="Proteomes" id="UP000077623">
    <property type="component" value="Unassembled WGS sequence"/>
</dbReference>
<keyword evidence="2" id="KW-1185">Reference proteome</keyword>
<name>A0A1A9QEQ3_9MOLU</name>
<gene>
    <name evidence="1" type="ORF">A6V39_00920</name>
</gene>
<sequence>MKGLLASNFSFETLKNSAKKAIAKYIQDLEADVNEERKRPSKKPSAKAEFLGIIAAEKAYQRSKEAKIETLTEKFIEALTMPCTDNNCDADGLVDALSNKK</sequence>